<dbReference type="RefSeq" id="WP_259314779.1">
    <property type="nucleotide sequence ID" value="NZ_CP087164.1"/>
</dbReference>
<reference evidence="1" key="1">
    <citation type="journal article" date="2022" name="Int. J. Syst. Evol. Microbiol.">
        <title>Pseudomonas aegrilactucae sp. nov. and Pseudomonas morbosilactucae sp. nov., pathogens causing bacterial rot of lettuce in Japan.</title>
        <authorList>
            <person name="Sawada H."/>
            <person name="Fujikawa T."/>
            <person name="Satou M."/>
        </authorList>
    </citation>
    <scope>NUCLEOTIDE SEQUENCE</scope>
    <source>
        <strain evidence="1">0166_1</strain>
    </source>
</reference>
<dbReference type="AlphaFoldDB" id="A0A9E6XWP2"/>
<name>A0A9E6XWP2_9ACTN</name>
<evidence type="ECO:0000313" key="1">
    <source>
        <dbReference type="EMBL" id="UGS35121.1"/>
    </source>
</evidence>
<dbReference type="KEGG" id="sbae:DSM104329_01506"/>
<accession>A0A9E6XWP2</accession>
<evidence type="ECO:0000313" key="2">
    <source>
        <dbReference type="Proteomes" id="UP001162834"/>
    </source>
</evidence>
<organism evidence="1 2">
    <name type="scientific">Capillimicrobium parvum</name>
    <dbReference type="NCBI Taxonomy" id="2884022"/>
    <lineage>
        <taxon>Bacteria</taxon>
        <taxon>Bacillati</taxon>
        <taxon>Actinomycetota</taxon>
        <taxon>Thermoleophilia</taxon>
        <taxon>Solirubrobacterales</taxon>
        <taxon>Capillimicrobiaceae</taxon>
        <taxon>Capillimicrobium</taxon>
    </lineage>
</organism>
<gene>
    <name evidence="1" type="ORF">DSM104329_01506</name>
</gene>
<keyword evidence="2" id="KW-1185">Reference proteome</keyword>
<protein>
    <submittedName>
        <fullName evidence="1">Uncharacterized protein</fullName>
    </submittedName>
</protein>
<sequence length="89" mass="9842">MSGANKVMPVPHTRWDHQDNFDDDWCNVALADGRPVNIELIDPADHLDLLDRAAARYELDAESLQASARAALAAPDRIVELDVHAREVA</sequence>
<dbReference type="Proteomes" id="UP001162834">
    <property type="component" value="Chromosome"/>
</dbReference>
<dbReference type="EMBL" id="CP087164">
    <property type="protein sequence ID" value="UGS35121.1"/>
    <property type="molecule type" value="Genomic_DNA"/>
</dbReference>
<proteinExistence type="predicted"/>